<proteinExistence type="predicted"/>
<accession>A0A915Z9N2</accession>
<name>A0A915Z9N2_9GLOM</name>
<dbReference type="Proteomes" id="UP000684084">
    <property type="component" value="Unassembled WGS sequence"/>
</dbReference>
<evidence type="ECO:0000313" key="2">
    <source>
        <dbReference type="Proteomes" id="UP000684084"/>
    </source>
</evidence>
<dbReference type="VEuPathDB" id="FungiDB:RhiirFUN_009585"/>
<evidence type="ECO:0000313" key="1">
    <source>
        <dbReference type="EMBL" id="CAB5368435.1"/>
    </source>
</evidence>
<comment type="caution">
    <text evidence="1">The sequence shown here is derived from an EMBL/GenBank/DDBJ whole genome shotgun (WGS) entry which is preliminary data.</text>
</comment>
<organism evidence="1 2">
    <name type="scientific">Rhizophagus irregularis</name>
    <dbReference type="NCBI Taxonomy" id="588596"/>
    <lineage>
        <taxon>Eukaryota</taxon>
        <taxon>Fungi</taxon>
        <taxon>Fungi incertae sedis</taxon>
        <taxon>Mucoromycota</taxon>
        <taxon>Glomeromycotina</taxon>
        <taxon>Glomeromycetes</taxon>
        <taxon>Glomerales</taxon>
        <taxon>Glomeraceae</taxon>
        <taxon>Rhizophagus</taxon>
    </lineage>
</organism>
<reference evidence="1" key="1">
    <citation type="submission" date="2020-05" db="EMBL/GenBank/DDBJ databases">
        <authorList>
            <person name="Rincon C."/>
            <person name="Sanders R I."/>
            <person name="Robbins C."/>
            <person name="Chaturvedi A."/>
        </authorList>
    </citation>
    <scope>NUCLEOTIDE SEQUENCE</scope>
    <source>
        <strain evidence="1">CHB12</strain>
    </source>
</reference>
<gene>
    <name evidence="1" type="ORF">CHRIB12_LOCUS11739</name>
</gene>
<protein>
    <submittedName>
        <fullName evidence="1">Uncharacterized protein</fullName>
    </submittedName>
</protein>
<dbReference type="EMBL" id="CAGKOT010000025">
    <property type="protein sequence ID" value="CAB5368435.1"/>
    <property type="molecule type" value="Genomic_DNA"/>
</dbReference>
<dbReference type="AlphaFoldDB" id="A0A915Z9N2"/>
<sequence>MQSLKIIKIFTSASGTSTYFFADESKKISISQKYFTFFDFRIGSSDDYPSQIVILYTSYPHRLDISLTIRYKGKWRDHFSLCDSTIFFFFASLTASLTNTFLERIQFYPRCYGIFRLIFT</sequence>